<dbReference type="GO" id="GO:0070681">
    <property type="term" value="P:glutaminyl-tRNAGln biosynthesis via transamidation"/>
    <property type="evidence" value="ECO:0007669"/>
    <property type="project" value="TreeGrafter"/>
</dbReference>
<protein>
    <submittedName>
        <fullName evidence="3">DUF726 domain protein</fullName>
    </submittedName>
</protein>
<dbReference type="GO" id="GO:0006450">
    <property type="term" value="P:regulation of translational fidelity"/>
    <property type="evidence" value="ECO:0007669"/>
    <property type="project" value="InterPro"/>
</dbReference>
<dbReference type="PANTHER" id="PTHR15004:SF0">
    <property type="entry name" value="GLUTAMYL-TRNA(GLN) AMIDOTRANSFERASE SUBUNIT C, MITOCHONDRIAL"/>
    <property type="match status" value="1"/>
</dbReference>
<gene>
    <name evidence="3" type="ORF">TCE0_024r07697</name>
</gene>
<keyword evidence="4" id="KW-1185">Reference proteome</keyword>
<dbReference type="AlphaFoldDB" id="A0A6V8H8K3"/>
<evidence type="ECO:0000259" key="2">
    <source>
        <dbReference type="Pfam" id="PF20978"/>
    </source>
</evidence>
<dbReference type="GO" id="GO:0005739">
    <property type="term" value="C:mitochondrion"/>
    <property type="evidence" value="ECO:0007669"/>
    <property type="project" value="TreeGrafter"/>
</dbReference>
<dbReference type="Pfam" id="PF20978">
    <property type="entry name" value="Gta3"/>
    <property type="match status" value="1"/>
</dbReference>
<dbReference type="EMBL" id="DF933820">
    <property type="protein sequence ID" value="GAM37625.1"/>
    <property type="molecule type" value="Genomic_DNA"/>
</dbReference>
<evidence type="ECO:0000256" key="1">
    <source>
        <dbReference type="SAM" id="MobiDB-lite"/>
    </source>
</evidence>
<accession>A0A6V8H8K3</accession>
<organism evidence="3 4">
    <name type="scientific">Talaromyces pinophilus</name>
    <name type="common">Penicillium pinophilum</name>
    <dbReference type="NCBI Taxonomy" id="128442"/>
    <lineage>
        <taxon>Eukaryota</taxon>
        <taxon>Fungi</taxon>
        <taxon>Dikarya</taxon>
        <taxon>Ascomycota</taxon>
        <taxon>Pezizomycotina</taxon>
        <taxon>Eurotiomycetes</taxon>
        <taxon>Eurotiomycetidae</taxon>
        <taxon>Eurotiales</taxon>
        <taxon>Trichocomaceae</taxon>
        <taxon>Talaromyces</taxon>
        <taxon>Talaromyces sect. Talaromyces</taxon>
    </lineage>
</organism>
<evidence type="ECO:0000313" key="3">
    <source>
        <dbReference type="EMBL" id="GAM37625.1"/>
    </source>
</evidence>
<reference evidence="4" key="1">
    <citation type="journal article" date="2015" name="Genome Announc.">
        <title>Draft genome sequence of Talaromyces cellulolyticus strain Y-94, a source of lignocellulosic biomass-degrading enzymes.</title>
        <authorList>
            <person name="Fujii T."/>
            <person name="Koike H."/>
            <person name="Sawayama S."/>
            <person name="Yano S."/>
            <person name="Inoue H."/>
        </authorList>
    </citation>
    <scope>NUCLEOTIDE SEQUENCE [LARGE SCALE GENOMIC DNA]</scope>
    <source>
        <strain evidence="4">Y-94</strain>
    </source>
</reference>
<feature type="region of interest" description="Disordered" evidence="1">
    <location>
        <begin position="153"/>
        <end position="178"/>
    </location>
</feature>
<dbReference type="GO" id="GO:0030956">
    <property type="term" value="C:glutamyl-tRNA(Gln) amidotransferase complex"/>
    <property type="evidence" value="ECO:0007669"/>
    <property type="project" value="TreeGrafter"/>
</dbReference>
<feature type="domain" description="Glutamyl-tRNA amidotransferase complex subunit Gta3" evidence="2">
    <location>
        <begin position="65"/>
        <end position="118"/>
    </location>
</feature>
<proteinExistence type="predicted"/>
<dbReference type="PANTHER" id="PTHR15004">
    <property type="entry name" value="GLUTAMYL-TRNA(GLN) AMIDOTRANSFERASE SUBUNIT C, MITOCHONDRIAL"/>
    <property type="match status" value="1"/>
</dbReference>
<dbReference type="Proteomes" id="UP000053095">
    <property type="component" value="Unassembled WGS sequence"/>
</dbReference>
<name>A0A6V8H8K3_TALPI</name>
<dbReference type="InterPro" id="IPR049545">
    <property type="entry name" value="Gta3_dom"/>
</dbReference>
<comment type="caution">
    <text evidence="3">The sequence shown here is derived from an EMBL/GenBank/DDBJ whole genome shotgun (WGS) entry which is preliminary data.</text>
</comment>
<dbReference type="InterPro" id="IPR003837">
    <property type="entry name" value="GatC"/>
</dbReference>
<sequence length="196" mass="21737">MPRLPLQLSPLGSANRANNLLSFATRRLYSSQPKYTSKDIATLLAKPTWSVQRLLPNTHDPTIPLSITPQKLHHLLRLSALPQPVDKAEETSMLRTLEAQIHFVKSIQDVDTKGISPLRAIRDESREAIKESTISMETLKEALAKEQVVGRRKKIQSQTTTTEAEASHIESDQWDGNALGSATKTAGKYFVVQSGN</sequence>
<dbReference type="GO" id="GO:0032543">
    <property type="term" value="P:mitochondrial translation"/>
    <property type="evidence" value="ECO:0007669"/>
    <property type="project" value="TreeGrafter"/>
</dbReference>
<evidence type="ECO:0000313" key="4">
    <source>
        <dbReference type="Proteomes" id="UP000053095"/>
    </source>
</evidence>